<keyword evidence="1" id="KW-0472">Membrane</keyword>
<keyword evidence="1" id="KW-0812">Transmembrane</keyword>
<keyword evidence="3" id="KW-1185">Reference proteome</keyword>
<protein>
    <submittedName>
        <fullName evidence="2">Uncharacterized protein</fullName>
    </submittedName>
</protein>
<accession>A0ABZ2IUI3</accession>
<dbReference type="RefSeq" id="WP_338668055.1">
    <property type="nucleotide sequence ID" value="NZ_CP146609.1"/>
</dbReference>
<gene>
    <name evidence="2" type="ORF">V8V93_18210</name>
</gene>
<reference evidence="2 3" key="1">
    <citation type="submission" date="2024-03" db="EMBL/GenBank/DDBJ databases">
        <title>Phenotype and Genome Characterization of a Sulfate-Reducing Bacterium Pseudodesulfovibrio sp. strain 5S69, isolated from Petroleum Reservoir in Tatarstan (Russia).</title>
        <authorList>
            <person name="Bidzhieva S.K."/>
            <person name="Kadnikov V."/>
            <person name="Tourova T.P."/>
            <person name="Samigullina S.R."/>
            <person name="Sokolova D.S."/>
            <person name="Poltaraus A.B."/>
            <person name="Avtukh A.N."/>
            <person name="Tereshina V.M."/>
            <person name="Mardanov A.V."/>
            <person name="Nazina T.N."/>
        </authorList>
    </citation>
    <scope>NUCLEOTIDE SEQUENCE [LARGE SCALE GENOMIC DNA]</scope>
    <source>
        <strain evidence="2 3">5S69</strain>
    </source>
</reference>
<name>A0ABZ2IUI3_9BACT</name>
<feature type="transmembrane region" description="Helical" evidence="1">
    <location>
        <begin position="12"/>
        <end position="34"/>
    </location>
</feature>
<evidence type="ECO:0000313" key="3">
    <source>
        <dbReference type="Proteomes" id="UP001385389"/>
    </source>
</evidence>
<evidence type="ECO:0000313" key="2">
    <source>
        <dbReference type="EMBL" id="WWX22362.1"/>
    </source>
</evidence>
<sequence>MDFPENKGAFRLSLVGLAIIMPIYWLCVAASEFWKREPITEVYKDIWKAFKKGGML</sequence>
<keyword evidence="1" id="KW-1133">Transmembrane helix</keyword>
<dbReference type="EMBL" id="CP146609">
    <property type="protein sequence ID" value="WWX22362.1"/>
    <property type="molecule type" value="Genomic_DNA"/>
</dbReference>
<proteinExistence type="predicted"/>
<dbReference type="Proteomes" id="UP001385389">
    <property type="component" value="Chromosome"/>
</dbReference>
<organism evidence="2 3">
    <name type="scientific">Pseudodesulfovibrio methanolicus</name>
    <dbReference type="NCBI Taxonomy" id="3126690"/>
    <lineage>
        <taxon>Bacteria</taxon>
        <taxon>Pseudomonadati</taxon>
        <taxon>Thermodesulfobacteriota</taxon>
        <taxon>Desulfovibrionia</taxon>
        <taxon>Desulfovibrionales</taxon>
        <taxon>Desulfovibrionaceae</taxon>
    </lineage>
</organism>
<evidence type="ECO:0000256" key="1">
    <source>
        <dbReference type="SAM" id="Phobius"/>
    </source>
</evidence>